<dbReference type="STRING" id="177199.A0A420YKV7"/>
<dbReference type="OrthoDB" id="2016548at2759"/>
<keyword evidence="3" id="KW-1185">Reference proteome</keyword>
<protein>
    <recommendedName>
        <fullName evidence="1">HPP transmembrane region domain-containing protein</fullName>
    </recommendedName>
</protein>
<evidence type="ECO:0000313" key="3">
    <source>
        <dbReference type="Proteomes" id="UP000275385"/>
    </source>
</evidence>
<comment type="caution">
    <text evidence="2">The sequence shown here is derived from an EMBL/GenBank/DDBJ whole genome shotgun (WGS) entry which is preliminary data.</text>
</comment>
<feature type="domain" description="HPP transmembrane region" evidence="1">
    <location>
        <begin position="69"/>
        <end position="226"/>
    </location>
</feature>
<dbReference type="PANTHER" id="PTHR33741">
    <property type="entry name" value="TRANSMEMBRANE PROTEIN DDB_G0269096-RELATED"/>
    <property type="match status" value="1"/>
</dbReference>
<evidence type="ECO:0000313" key="2">
    <source>
        <dbReference type="EMBL" id="RKU48426.1"/>
    </source>
</evidence>
<dbReference type="AlphaFoldDB" id="A0A420YKV7"/>
<organism evidence="2 3">
    <name type="scientific">Coniochaeta pulveracea</name>
    <dbReference type="NCBI Taxonomy" id="177199"/>
    <lineage>
        <taxon>Eukaryota</taxon>
        <taxon>Fungi</taxon>
        <taxon>Dikarya</taxon>
        <taxon>Ascomycota</taxon>
        <taxon>Pezizomycotina</taxon>
        <taxon>Sordariomycetes</taxon>
        <taxon>Sordariomycetidae</taxon>
        <taxon>Coniochaetales</taxon>
        <taxon>Coniochaetaceae</taxon>
        <taxon>Coniochaeta</taxon>
    </lineage>
</organism>
<name>A0A420YKV7_9PEZI</name>
<dbReference type="InterPro" id="IPR058581">
    <property type="entry name" value="TM_HPP"/>
</dbReference>
<dbReference type="Pfam" id="PF04982">
    <property type="entry name" value="TM_HPP"/>
    <property type="match status" value="1"/>
</dbReference>
<dbReference type="InterPro" id="IPR007065">
    <property type="entry name" value="HPP"/>
</dbReference>
<accession>A0A420YKV7</accession>
<evidence type="ECO:0000259" key="1">
    <source>
        <dbReference type="Pfam" id="PF04982"/>
    </source>
</evidence>
<proteinExistence type="predicted"/>
<reference evidence="2 3" key="1">
    <citation type="submission" date="2018-08" db="EMBL/GenBank/DDBJ databases">
        <title>Draft genome of the lignicolous fungus Coniochaeta pulveracea.</title>
        <authorList>
            <person name="Borstlap C.J."/>
            <person name="De Witt R.N."/>
            <person name="Botha A."/>
            <person name="Volschenk H."/>
        </authorList>
    </citation>
    <scope>NUCLEOTIDE SEQUENCE [LARGE SCALE GENOMIC DNA]</scope>
    <source>
        <strain evidence="2 3">CAB683</strain>
    </source>
</reference>
<gene>
    <name evidence="2" type="ORF">DL546_009587</name>
</gene>
<sequence length="310" mass="33749">MSSSAVKKEQSLGGGGPASTDLLTKVQVYNFDIDKYLNPIVPAPRWHLIPYPIAHFLGHRTHLRKTKLGNVTMACWAWIGVFVAILLTELATRGIPDVHESGMLIVASFGAAAVLQFYTIEAPLAQPRNSVGGQIISVVIGVCISKLFEMSPHYESIRWIGGAIACATATAAMALTKTVHPPAGATALLAVVDRTAASLGWRLIGVVIVGSLVMMGTALLVNNIQNKFPMYWWTPEDLRPERPDVFKEKEEVDVEGRVVRTITLDEESLTDVDADSGAEIVLQKDKLIIRGNVSLSPEEQELLETISERL</sequence>
<dbReference type="EMBL" id="QVQW01000005">
    <property type="protein sequence ID" value="RKU48426.1"/>
    <property type="molecule type" value="Genomic_DNA"/>
</dbReference>
<dbReference type="Proteomes" id="UP000275385">
    <property type="component" value="Unassembled WGS sequence"/>
</dbReference>
<dbReference type="PANTHER" id="PTHR33741:SF5">
    <property type="entry name" value="TRANSMEMBRANE PROTEIN DDB_G0269096-RELATED"/>
    <property type="match status" value="1"/>
</dbReference>